<dbReference type="EMBL" id="PHFL01000077">
    <property type="protein sequence ID" value="RFM22756.1"/>
    <property type="molecule type" value="Genomic_DNA"/>
</dbReference>
<evidence type="ECO:0000256" key="1">
    <source>
        <dbReference type="SAM" id="Coils"/>
    </source>
</evidence>
<protein>
    <submittedName>
        <fullName evidence="2">Uncharacterized protein</fullName>
    </submittedName>
</protein>
<sequence>MATIKTISAIKSARSLKRIPRSKTAKPIGTSGNYLNLYVLTTEKERLEKELAAVERRRHEIIKQLENVIKEIEDITKKHIKETEKKQPEKLFKTVSVNY</sequence>
<keyword evidence="1" id="KW-0175">Coiled coil</keyword>
<evidence type="ECO:0000313" key="2">
    <source>
        <dbReference type="EMBL" id="RFM22756.1"/>
    </source>
</evidence>
<evidence type="ECO:0000313" key="3">
    <source>
        <dbReference type="Proteomes" id="UP000266389"/>
    </source>
</evidence>
<dbReference type="AlphaFoldDB" id="A0A395LVI6"/>
<proteinExistence type="predicted"/>
<organism evidence="2 3">
    <name type="scientific">Candidatus Thermochlorobacter aerophilus</name>
    <dbReference type="NCBI Taxonomy" id="1868324"/>
    <lineage>
        <taxon>Bacteria</taxon>
        <taxon>Pseudomonadati</taxon>
        <taxon>Chlorobiota</taxon>
        <taxon>Chlorobiia</taxon>
        <taxon>Chlorobiales</taxon>
        <taxon>Candidatus Thermochlorobacteriaceae</taxon>
        <taxon>Candidatus Thermochlorobacter</taxon>
    </lineage>
</organism>
<accession>A0A395LVI6</accession>
<comment type="caution">
    <text evidence="2">The sequence shown here is derived from an EMBL/GenBank/DDBJ whole genome shotgun (WGS) entry which is preliminary data.</text>
</comment>
<name>A0A395LVI6_9BACT</name>
<gene>
    <name evidence="2" type="ORF">D0433_14490</name>
</gene>
<feature type="coiled-coil region" evidence="1">
    <location>
        <begin position="37"/>
        <end position="82"/>
    </location>
</feature>
<dbReference type="Proteomes" id="UP000266389">
    <property type="component" value="Unassembled WGS sequence"/>
</dbReference>
<reference evidence="2 3" key="1">
    <citation type="journal article" date="2011" name="ISME J.">
        <title>Community ecology of hot spring cyanobacterial mats: predominant populations and their functional potential.</title>
        <authorList>
            <person name="Klatt C.G."/>
            <person name="Wood J.M."/>
            <person name="Rusch D.B."/>
            <person name="Bateson M.M."/>
            <person name="Hamamura N."/>
            <person name="Heidelberg J.F."/>
            <person name="Grossman A.R."/>
            <person name="Bhaya D."/>
            <person name="Cohan F.M."/>
            <person name="Kuhl M."/>
            <person name="Bryant D.A."/>
            <person name="Ward D.M."/>
        </authorList>
    </citation>
    <scope>NUCLEOTIDE SEQUENCE [LARGE SCALE GENOMIC DNA]</scope>
    <source>
        <strain evidence="2">OS</strain>
    </source>
</reference>